<reference evidence="1 2" key="1">
    <citation type="submission" date="2024-02" db="EMBL/GenBank/DDBJ databases">
        <authorList>
            <person name="Vignale AGUSTIN F."/>
            <person name="Sosa J E."/>
            <person name="Modenutti C."/>
        </authorList>
    </citation>
    <scope>NUCLEOTIDE SEQUENCE [LARGE SCALE GENOMIC DNA]</scope>
</reference>
<evidence type="ECO:0000313" key="1">
    <source>
        <dbReference type="EMBL" id="CAK9186534.1"/>
    </source>
</evidence>
<dbReference type="EMBL" id="CAUOFW020009613">
    <property type="protein sequence ID" value="CAK9186534.1"/>
    <property type="molecule type" value="Genomic_DNA"/>
</dbReference>
<keyword evidence="2" id="KW-1185">Reference proteome</keyword>
<dbReference type="Proteomes" id="UP001642360">
    <property type="component" value="Unassembled WGS sequence"/>
</dbReference>
<sequence>MSMCASVIISNLLIGIDSPKQSPVFEWANKHYAVVNPDSFSAIIGFDHATRHLIRSLQNDLNTSLHIFDTNSVTIIAIPSSISW</sequence>
<name>A0ABC8UZU3_9AQUA</name>
<comment type="caution">
    <text evidence="1">The sequence shown here is derived from an EMBL/GenBank/DDBJ whole genome shotgun (WGS) entry which is preliminary data.</text>
</comment>
<accession>A0ABC8UZU3</accession>
<evidence type="ECO:0000313" key="2">
    <source>
        <dbReference type="Proteomes" id="UP001642360"/>
    </source>
</evidence>
<protein>
    <submittedName>
        <fullName evidence="1">Uncharacterized protein</fullName>
    </submittedName>
</protein>
<organism evidence="1 2">
    <name type="scientific">Ilex paraguariensis</name>
    <name type="common">yerba mate</name>
    <dbReference type="NCBI Taxonomy" id="185542"/>
    <lineage>
        <taxon>Eukaryota</taxon>
        <taxon>Viridiplantae</taxon>
        <taxon>Streptophyta</taxon>
        <taxon>Embryophyta</taxon>
        <taxon>Tracheophyta</taxon>
        <taxon>Spermatophyta</taxon>
        <taxon>Magnoliopsida</taxon>
        <taxon>eudicotyledons</taxon>
        <taxon>Gunneridae</taxon>
        <taxon>Pentapetalae</taxon>
        <taxon>asterids</taxon>
        <taxon>campanulids</taxon>
        <taxon>Aquifoliales</taxon>
        <taxon>Aquifoliaceae</taxon>
        <taxon>Ilex</taxon>
    </lineage>
</organism>
<dbReference type="AlphaFoldDB" id="A0ABC8UZU3"/>
<gene>
    <name evidence="1" type="ORF">ILEXP_LOCUS57029</name>
</gene>
<proteinExistence type="predicted"/>